<evidence type="ECO:0000256" key="1">
    <source>
        <dbReference type="SAM" id="Phobius"/>
    </source>
</evidence>
<dbReference type="AlphaFoldDB" id="A0A6J6KMN8"/>
<feature type="transmembrane region" description="Helical" evidence="1">
    <location>
        <begin position="34"/>
        <end position="53"/>
    </location>
</feature>
<dbReference type="EMBL" id="CAEZTQ010000035">
    <property type="protein sequence ID" value="CAB4567964.1"/>
    <property type="molecule type" value="Genomic_DNA"/>
</dbReference>
<keyword evidence="1" id="KW-1133">Transmembrane helix</keyword>
<sequence length="69" mass="7679">MPTEPKISKQDIENKIRVLQADISGRAADKKQSIVAIGSIALSVVVLLAYLVGRRGGRRRGSRVEFRRF</sequence>
<proteinExistence type="predicted"/>
<accession>A0A6J6KMN8</accession>
<evidence type="ECO:0000313" key="4">
    <source>
        <dbReference type="EMBL" id="CAB4649434.1"/>
    </source>
</evidence>
<protein>
    <submittedName>
        <fullName evidence="4">Unannotated protein</fullName>
    </submittedName>
</protein>
<organism evidence="4">
    <name type="scientific">freshwater metagenome</name>
    <dbReference type="NCBI Taxonomy" id="449393"/>
    <lineage>
        <taxon>unclassified sequences</taxon>
        <taxon>metagenomes</taxon>
        <taxon>ecological metagenomes</taxon>
    </lineage>
</organism>
<keyword evidence="1" id="KW-0812">Transmembrane</keyword>
<gene>
    <name evidence="2" type="ORF">UFOPK1572_00155</name>
    <name evidence="3" type="ORF">UFOPK1704_00282</name>
    <name evidence="4" type="ORF">UFOPK2169_00660</name>
</gene>
<evidence type="ECO:0000313" key="3">
    <source>
        <dbReference type="EMBL" id="CAB4567964.1"/>
    </source>
</evidence>
<evidence type="ECO:0000313" key="2">
    <source>
        <dbReference type="EMBL" id="CAB4550874.1"/>
    </source>
</evidence>
<dbReference type="EMBL" id="CAEZWE010000020">
    <property type="protein sequence ID" value="CAB4649434.1"/>
    <property type="molecule type" value="Genomic_DNA"/>
</dbReference>
<keyword evidence="1" id="KW-0472">Membrane</keyword>
<reference evidence="4" key="1">
    <citation type="submission" date="2020-05" db="EMBL/GenBank/DDBJ databases">
        <authorList>
            <person name="Chiriac C."/>
            <person name="Salcher M."/>
            <person name="Ghai R."/>
            <person name="Kavagutti S V."/>
        </authorList>
    </citation>
    <scope>NUCLEOTIDE SEQUENCE</scope>
</reference>
<name>A0A6J6KMN8_9ZZZZ</name>
<dbReference type="EMBL" id="CAEZTC010000010">
    <property type="protein sequence ID" value="CAB4550874.1"/>
    <property type="molecule type" value="Genomic_DNA"/>
</dbReference>